<protein>
    <recommendedName>
        <fullName evidence="10">Dynein regulatory complex protein 9</fullName>
    </recommendedName>
</protein>
<dbReference type="OrthoDB" id="5227681at2759"/>
<accession>A0A507FR48</accession>
<evidence type="ECO:0008006" key="10">
    <source>
        <dbReference type="Google" id="ProtNLM"/>
    </source>
</evidence>
<name>A0A507FR48_9FUNG</name>
<evidence type="ECO:0000256" key="7">
    <source>
        <dbReference type="SAM" id="MobiDB-lite"/>
    </source>
</evidence>
<sequence length="372" mass="43564">MQCHIAIFEDALEQLAVLGDISQEVARADTKPLGEEITRILRDQRTLESRFQNLVVDQEKLKSLPNKTKFKENQLAIMDVTNELQHGTHVLAKNLKAHPSVAHNLAKIQNEQSNLQALISRTIRELREQRFDSLASAVEEEKKKKNTLQNTINREKEASELQRSLQKELSNERRLLEEEVNERNQVIQQLKDTIQEINRLTNSEQKYIKKETKAHENSVKQQCQIREQELIEEKNLKSKSIQLEQRAYEQIVDFLTRQRKGLETQIQEWMVKYEEDTEAKSTELETLKQKRTTDLDKFEELVTAYEELEKIVEEDRQTKAREAEEKRVLNERIAACSKIQRWWRGCISLRKATAKPAKKAGKKEKKGGKKKK</sequence>
<keyword evidence="5" id="KW-0966">Cell projection</keyword>
<feature type="region of interest" description="Disordered" evidence="7">
    <location>
        <begin position="138"/>
        <end position="164"/>
    </location>
</feature>
<comment type="caution">
    <text evidence="8">The sequence shown here is derived from an EMBL/GenBank/DDBJ whole genome shotgun (WGS) entry which is preliminary data.</text>
</comment>
<gene>
    <name evidence="8" type="ORF">CcCBS67573_g01248</name>
</gene>
<evidence type="ECO:0000256" key="6">
    <source>
        <dbReference type="SAM" id="Coils"/>
    </source>
</evidence>
<proteinExistence type="predicted"/>
<feature type="region of interest" description="Disordered" evidence="7">
    <location>
        <begin position="352"/>
        <end position="372"/>
    </location>
</feature>
<keyword evidence="9" id="KW-1185">Reference proteome</keyword>
<evidence type="ECO:0000313" key="8">
    <source>
        <dbReference type="EMBL" id="TPX77477.1"/>
    </source>
</evidence>
<keyword evidence="6" id="KW-0175">Coiled coil</keyword>
<evidence type="ECO:0000256" key="4">
    <source>
        <dbReference type="ARBA" id="ARBA00023212"/>
    </source>
</evidence>
<dbReference type="GO" id="GO:0044782">
    <property type="term" value="P:cilium organization"/>
    <property type="evidence" value="ECO:0007669"/>
    <property type="project" value="TreeGrafter"/>
</dbReference>
<feature type="coiled-coil region" evidence="6">
    <location>
        <begin position="252"/>
        <end position="325"/>
    </location>
</feature>
<evidence type="ECO:0000256" key="1">
    <source>
        <dbReference type="ARBA" id="ARBA00004245"/>
    </source>
</evidence>
<dbReference type="STRING" id="246404.A0A507FR48"/>
<evidence type="ECO:0000256" key="3">
    <source>
        <dbReference type="ARBA" id="ARBA00022490"/>
    </source>
</evidence>
<dbReference type="EMBL" id="QEAP01000020">
    <property type="protein sequence ID" value="TPX77477.1"/>
    <property type="molecule type" value="Genomic_DNA"/>
</dbReference>
<evidence type="ECO:0000256" key="2">
    <source>
        <dbReference type="ARBA" id="ARBA00004316"/>
    </source>
</evidence>
<keyword evidence="3" id="KW-0963">Cytoplasm</keyword>
<dbReference type="GO" id="GO:0005737">
    <property type="term" value="C:cytoplasm"/>
    <property type="evidence" value="ECO:0007669"/>
    <property type="project" value="TreeGrafter"/>
</dbReference>
<dbReference type="GO" id="GO:0005856">
    <property type="term" value="C:cytoskeleton"/>
    <property type="evidence" value="ECO:0007669"/>
    <property type="project" value="UniProtKB-SubCell"/>
</dbReference>
<organism evidence="8 9">
    <name type="scientific">Chytriomyces confervae</name>
    <dbReference type="NCBI Taxonomy" id="246404"/>
    <lineage>
        <taxon>Eukaryota</taxon>
        <taxon>Fungi</taxon>
        <taxon>Fungi incertae sedis</taxon>
        <taxon>Chytridiomycota</taxon>
        <taxon>Chytridiomycota incertae sedis</taxon>
        <taxon>Chytridiomycetes</taxon>
        <taxon>Chytridiales</taxon>
        <taxon>Chytriomycetaceae</taxon>
        <taxon>Chytriomyces</taxon>
    </lineage>
</organism>
<dbReference type="PANTHER" id="PTHR14871">
    <property type="entry name" value="DYNEIN REGULATORY COMPLEX PROTEIN 9"/>
    <property type="match status" value="1"/>
</dbReference>
<dbReference type="PANTHER" id="PTHR14871:SF1">
    <property type="entry name" value="DYNEIN REGULATORY COMPLEX PROTEIN 9"/>
    <property type="match status" value="1"/>
</dbReference>
<dbReference type="InterPro" id="IPR042618">
    <property type="entry name" value="IQCG"/>
</dbReference>
<keyword evidence="4" id="KW-0206">Cytoskeleton</keyword>
<dbReference type="GO" id="GO:0031514">
    <property type="term" value="C:motile cilium"/>
    <property type="evidence" value="ECO:0007669"/>
    <property type="project" value="TreeGrafter"/>
</dbReference>
<comment type="subcellular location">
    <subcellularLocation>
        <location evidence="2">Cell projection</location>
    </subcellularLocation>
    <subcellularLocation>
        <location evidence="1">Cytoplasm</location>
        <location evidence="1">Cytoskeleton</location>
    </subcellularLocation>
</comment>
<evidence type="ECO:0000313" key="9">
    <source>
        <dbReference type="Proteomes" id="UP000320333"/>
    </source>
</evidence>
<evidence type="ECO:0000256" key="5">
    <source>
        <dbReference type="ARBA" id="ARBA00023273"/>
    </source>
</evidence>
<dbReference type="Proteomes" id="UP000320333">
    <property type="component" value="Unassembled WGS sequence"/>
</dbReference>
<feature type="compositionally biased region" description="Basic and acidic residues" evidence="7">
    <location>
        <begin position="153"/>
        <end position="164"/>
    </location>
</feature>
<dbReference type="AlphaFoldDB" id="A0A507FR48"/>
<reference evidence="8 9" key="1">
    <citation type="journal article" date="2019" name="Sci. Rep.">
        <title>Comparative genomics of chytrid fungi reveal insights into the obligate biotrophic and pathogenic lifestyle of Synchytrium endobioticum.</title>
        <authorList>
            <person name="van de Vossenberg B.T.L.H."/>
            <person name="Warris S."/>
            <person name="Nguyen H.D.T."/>
            <person name="van Gent-Pelzer M.P.E."/>
            <person name="Joly D.L."/>
            <person name="van de Geest H.C."/>
            <person name="Bonants P.J.M."/>
            <person name="Smith D.S."/>
            <person name="Levesque C.A."/>
            <person name="van der Lee T.A.J."/>
        </authorList>
    </citation>
    <scope>NUCLEOTIDE SEQUENCE [LARGE SCALE GENOMIC DNA]</scope>
    <source>
        <strain evidence="8 9">CBS 675.73</strain>
    </source>
</reference>